<comment type="caution">
    <text evidence="3">The sequence shown here is derived from an EMBL/GenBank/DDBJ whole genome shotgun (WGS) entry which is preliminary data.</text>
</comment>
<dbReference type="PROSITE" id="PS50994">
    <property type="entry name" value="INTEGRASE"/>
    <property type="match status" value="1"/>
</dbReference>
<accession>A0A388KYG7</accession>
<protein>
    <recommendedName>
        <fullName evidence="2">Integrase catalytic domain-containing protein</fullName>
    </recommendedName>
</protein>
<dbReference type="AlphaFoldDB" id="A0A388KYG7"/>
<dbReference type="SUPFAM" id="SSF53098">
    <property type="entry name" value="Ribonuclease H-like"/>
    <property type="match status" value="1"/>
</dbReference>
<organism evidence="3 4">
    <name type="scientific">Chara braunii</name>
    <name type="common">Braun's stonewort</name>
    <dbReference type="NCBI Taxonomy" id="69332"/>
    <lineage>
        <taxon>Eukaryota</taxon>
        <taxon>Viridiplantae</taxon>
        <taxon>Streptophyta</taxon>
        <taxon>Charophyceae</taxon>
        <taxon>Charales</taxon>
        <taxon>Characeae</taxon>
        <taxon>Chara</taxon>
    </lineage>
</organism>
<dbReference type="InterPro" id="IPR050951">
    <property type="entry name" value="Retrovirus_Pol_polyprotein"/>
</dbReference>
<dbReference type="GO" id="GO:0003676">
    <property type="term" value="F:nucleic acid binding"/>
    <property type="evidence" value="ECO:0007669"/>
    <property type="project" value="InterPro"/>
</dbReference>
<evidence type="ECO:0000259" key="2">
    <source>
        <dbReference type="PROSITE" id="PS50994"/>
    </source>
</evidence>
<dbReference type="InterPro" id="IPR056924">
    <property type="entry name" value="SH3_Tf2-1"/>
</dbReference>
<evidence type="ECO:0000256" key="1">
    <source>
        <dbReference type="SAM" id="Coils"/>
    </source>
</evidence>
<dbReference type="GO" id="GO:0015074">
    <property type="term" value="P:DNA integration"/>
    <property type="evidence" value="ECO:0007669"/>
    <property type="project" value="InterPro"/>
</dbReference>
<evidence type="ECO:0000313" key="4">
    <source>
        <dbReference type="Proteomes" id="UP000265515"/>
    </source>
</evidence>
<sequence>MASAADWKLQMDAAPEAEKAQYRFFYEKALKREEEEKKKEREEKVKAHETIFCTLPALTDEEVEEKTVPLLRALVDVRTVEDHAGQLAKVFDELKKLREDMTLMAQQHRDQLEQLANVQPAQSTLPSTYPASSAACQSVFAPLNVSSSTSSSSLSVANSQSGSAAGPDPAAAAAAAAAASGGAGNSGTVAAPGPDPAMAGPGGNFAYIDRKAAQIPSKYDGKDDVESWISSMRSYFDVLGTPPSTQSSILGTYVEPVVRGFLETQTVQSGYKRIDLNKWLKATPTAALEDLLIKQYADPHAAVKARLKLDKLKHSKWTDTMHSLQQYVSKLFATLDLEKTAQPCLDCGPPKTLVSDRDTRFISADWKDFTSQTYDMKLKMTSGRHPEANGLAEEINQTVIQLLRALIVPDQNSWDEELPIVQRLYNNSIHSSTGMTPNRLHLGWKIRNPLSYLFPEQPPGLTPGQPGYSAKYDRLLKVAIAAMERRRSAMIKHANKKRQPDPFTVGSYVWVKMSEFSEEEGVSRKLLPQYYGPWKVLNRVGNDSFGPSYTIDVPAHLRTYPVFHASKLFSYEPLETLKYRESMIPLAINGGHEVDRIVEHSGKGRNRQHEVHFLYHPLDDFYWIAKKDLLQSAPRVVNAYERLISSEQQPKFTATLTPTEHTRSLFAIYAYDALCKDSD</sequence>
<keyword evidence="4" id="KW-1185">Reference proteome</keyword>
<evidence type="ECO:0000313" key="3">
    <source>
        <dbReference type="EMBL" id="GBG75104.1"/>
    </source>
</evidence>
<name>A0A388KYG7_CHABU</name>
<feature type="domain" description="Integrase catalytic" evidence="2">
    <location>
        <begin position="280"/>
        <end position="445"/>
    </location>
</feature>
<gene>
    <name evidence="3" type="ORF">CBR_g19617</name>
</gene>
<dbReference type="Gramene" id="GBG75104">
    <property type="protein sequence ID" value="GBG75104"/>
    <property type="gene ID" value="CBR_g19617"/>
</dbReference>
<feature type="coiled-coil region" evidence="1">
    <location>
        <begin position="23"/>
        <end position="51"/>
    </location>
</feature>
<dbReference type="Pfam" id="PF24626">
    <property type="entry name" value="SH3_Tf2-1"/>
    <property type="match status" value="1"/>
</dbReference>
<dbReference type="PANTHER" id="PTHR37984">
    <property type="entry name" value="PROTEIN CBG26694"/>
    <property type="match status" value="1"/>
</dbReference>
<dbReference type="InterPro" id="IPR012337">
    <property type="entry name" value="RNaseH-like_sf"/>
</dbReference>
<dbReference type="Gene3D" id="3.30.420.10">
    <property type="entry name" value="Ribonuclease H-like superfamily/Ribonuclease H"/>
    <property type="match status" value="1"/>
</dbReference>
<proteinExistence type="predicted"/>
<keyword evidence="1" id="KW-0175">Coiled coil</keyword>
<reference evidence="3 4" key="1">
    <citation type="journal article" date="2018" name="Cell">
        <title>The Chara Genome: Secondary Complexity and Implications for Plant Terrestrialization.</title>
        <authorList>
            <person name="Nishiyama T."/>
            <person name="Sakayama H."/>
            <person name="Vries J.D."/>
            <person name="Buschmann H."/>
            <person name="Saint-Marcoux D."/>
            <person name="Ullrich K.K."/>
            <person name="Haas F.B."/>
            <person name="Vanderstraeten L."/>
            <person name="Becker D."/>
            <person name="Lang D."/>
            <person name="Vosolsobe S."/>
            <person name="Rombauts S."/>
            <person name="Wilhelmsson P.K.I."/>
            <person name="Janitza P."/>
            <person name="Kern R."/>
            <person name="Heyl A."/>
            <person name="Rumpler F."/>
            <person name="Villalobos L.I.A.C."/>
            <person name="Clay J.M."/>
            <person name="Skokan R."/>
            <person name="Toyoda A."/>
            <person name="Suzuki Y."/>
            <person name="Kagoshima H."/>
            <person name="Schijlen E."/>
            <person name="Tajeshwar N."/>
            <person name="Catarino B."/>
            <person name="Hetherington A.J."/>
            <person name="Saltykova A."/>
            <person name="Bonnot C."/>
            <person name="Breuninger H."/>
            <person name="Symeonidi A."/>
            <person name="Radhakrishnan G.V."/>
            <person name="Van Nieuwerburgh F."/>
            <person name="Deforce D."/>
            <person name="Chang C."/>
            <person name="Karol K.G."/>
            <person name="Hedrich R."/>
            <person name="Ulvskov P."/>
            <person name="Glockner G."/>
            <person name="Delwiche C.F."/>
            <person name="Petrasek J."/>
            <person name="Van de Peer Y."/>
            <person name="Friml J."/>
            <person name="Beilby M."/>
            <person name="Dolan L."/>
            <person name="Kohara Y."/>
            <person name="Sugano S."/>
            <person name="Fujiyama A."/>
            <person name="Delaux P.-M."/>
            <person name="Quint M."/>
            <person name="TheiBen G."/>
            <person name="Hagemann M."/>
            <person name="Harholt J."/>
            <person name="Dunand C."/>
            <person name="Zachgo S."/>
            <person name="Langdale J."/>
            <person name="Maumus F."/>
            <person name="Straeten D.V.D."/>
            <person name="Gould S.B."/>
            <person name="Rensing S.A."/>
        </authorList>
    </citation>
    <scope>NUCLEOTIDE SEQUENCE [LARGE SCALE GENOMIC DNA]</scope>
    <source>
        <strain evidence="3 4">S276</strain>
    </source>
</reference>
<dbReference type="InterPro" id="IPR036397">
    <property type="entry name" value="RNaseH_sf"/>
</dbReference>
<dbReference type="PANTHER" id="PTHR37984:SF5">
    <property type="entry name" value="PROTEIN NYNRIN-LIKE"/>
    <property type="match status" value="1"/>
</dbReference>
<dbReference type="Proteomes" id="UP000265515">
    <property type="component" value="Unassembled WGS sequence"/>
</dbReference>
<dbReference type="InterPro" id="IPR001584">
    <property type="entry name" value="Integrase_cat-core"/>
</dbReference>
<feature type="coiled-coil region" evidence="1">
    <location>
        <begin position="80"/>
        <end position="118"/>
    </location>
</feature>
<dbReference type="EMBL" id="BFEA01000217">
    <property type="protein sequence ID" value="GBG75104.1"/>
    <property type="molecule type" value="Genomic_DNA"/>
</dbReference>
<dbReference type="OrthoDB" id="425619at2759"/>